<dbReference type="PANTHER" id="PTHR30461:SF26">
    <property type="entry name" value="RESOLVASE HOMOLOG YNEB"/>
    <property type="match status" value="1"/>
</dbReference>
<evidence type="ECO:0000313" key="4">
    <source>
        <dbReference type="EMBL" id="KST62488.1"/>
    </source>
</evidence>
<dbReference type="Gene3D" id="3.40.50.1390">
    <property type="entry name" value="Resolvase, N-terminal catalytic domain"/>
    <property type="match status" value="1"/>
</dbReference>
<dbReference type="SUPFAM" id="SSF53041">
    <property type="entry name" value="Resolvase-like"/>
    <property type="match status" value="1"/>
</dbReference>
<dbReference type="EMBL" id="LMTZ01000155">
    <property type="protein sequence ID" value="KST62488.1"/>
    <property type="molecule type" value="Genomic_DNA"/>
</dbReference>
<evidence type="ECO:0000313" key="5">
    <source>
        <dbReference type="Proteomes" id="UP000053372"/>
    </source>
</evidence>
<dbReference type="SMART" id="SM00857">
    <property type="entry name" value="Resolvase"/>
    <property type="match status" value="1"/>
</dbReference>
<dbReference type="InterPro" id="IPR006119">
    <property type="entry name" value="Resolv_N"/>
</dbReference>
<dbReference type="PANTHER" id="PTHR30461">
    <property type="entry name" value="DNA-INVERTASE FROM LAMBDOID PROPHAGE"/>
    <property type="match status" value="1"/>
</dbReference>
<feature type="compositionally biased region" description="Basic residues" evidence="2">
    <location>
        <begin position="149"/>
        <end position="160"/>
    </location>
</feature>
<dbReference type="GO" id="GO:0003677">
    <property type="term" value="F:DNA binding"/>
    <property type="evidence" value="ECO:0007669"/>
    <property type="project" value="InterPro"/>
</dbReference>
<name>A0A0V7ZD80_9CYAN</name>
<dbReference type="OrthoDB" id="445127at2"/>
<feature type="region of interest" description="Disordered" evidence="2">
    <location>
        <begin position="149"/>
        <end position="169"/>
    </location>
</feature>
<dbReference type="InterPro" id="IPR050639">
    <property type="entry name" value="SSR_resolvase"/>
</dbReference>
<evidence type="ECO:0000256" key="2">
    <source>
        <dbReference type="SAM" id="MobiDB-lite"/>
    </source>
</evidence>
<dbReference type="AlphaFoldDB" id="A0A0V7ZD80"/>
<keyword evidence="5" id="KW-1185">Reference proteome</keyword>
<dbReference type="InterPro" id="IPR038109">
    <property type="entry name" value="DNA_bind_recomb_sf"/>
</dbReference>
<gene>
    <name evidence="4" type="ORF">BC008_09985</name>
</gene>
<dbReference type="Gene3D" id="3.90.1750.20">
    <property type="entry name" value="Putative Large Serine Recombinase, Chain B, Domain 2"/>
    <property type="match status" value="1"/>
</dbReference>
<evidence type="ECO:0000259" key="3">
    <source>
        <dbReference type="PROSITE" id="PS51737"/>
    </source>
</evidence>
<dbReference type="Pfam" id="PF07508">
    <property type="entry name" value="Recombinase"/>
    <property type="match status" value="1"/>
</dbReference>
<dbReference type="RefSeq" id="WP_027841965.1">
    <property type="nucleotide sequence ID" value="NZ_LMTZ01000155.1"/>
</dbReference>
<dbReference type="InterPro" id="IPR011109">
    <property type="entry name" value="DNA_bind_recombinase_dom"/>
</dbReference>
<protein>
    <submittedName>
        <fullName evidence="4">Recombinase</fullName>
    </submittedName>
</protein>
<comment type="caution">
    <text evidence="4">The sequence shown here is derived from an EMBL/GenBank/DDBJ whole genome shotgun (WGS) entry which is preliminary data.</text>
</comment>
<dbReference type="PROSITE" id="PS51737">
    <property type="entry name" value="RECOMBINASE_DNA_BIND"/>
    <property type="match status" value="1"/>
</dbReference>
<accession>A0A0V7ZD80</accession>
<dbReference type="Proteomes" id="UP000053372">
    <property type="component" value="Unassembled WGS sequence"/>
</dbReference>
<comment type="similarity">
    <text evidence="1">Belongs to the site-specific recombinase resolvase family.</text>
</comment>
<reference evidence="4 5" key="1">
    <citation type="journal article" date="2015" name="Genome Announc.">
        <title>Draft Genome of the Euendolithic (true boring) Cyanobacterium Mastigocoleus testarum strain BC008.</title>
        <authorList>
            <person name="Guida B.S."/>
            <person name="Garcia-Pichel F."/>
        </authorList>
    </citation>
    <scope>NUCLEOTIDE SEQUENCE [LARGE SCALE GENOMIC DNA]</scope>
    <source>
        <strain evidence="4 5">BC008</strain>
    </source>
</reference>
<sequence>MRIFAYTYTDPLIENSPDLSCWEWDIDRVYEDLGKRSQLQKLIIDCQTEAPDLLLVRRLEELGDTVQDVTSQLSKIEEMGIILIAVEQGYKSSPTDTEVNSQVNSQVDSWVKSQIDFQTGLQIDSSTKNHPQLELLKLLHEIQKQQRSRRIRQGHARKRLNAAPPPGKIPYGYRRGKEKYIIDRTTSPVVKDFFEHFLLYGSLRSAVRYLAKKYGKKISVTTGRRWLTNPVYRGDTAYRDGEIISDTHTPIISREEAAQVDRLLRRNSRLAPRSASAPRSLAGLVICGECQSHTIVTRVTQRYQTKEYLYLRPASCTRTKKCRALPYQEVLENTINAVCHSLPSAVGEIDFPQLDVVKNNLTATIDRQQKILTQIPELSENGILDSETAKIRIYKLRTEISALQAKLATLPPVNLLSVAQAVSIPQFWWDLSESERRFYFREFIREIKIVRNGQEWNLKIIFIF</sequence>
<dbReference type="InterPro" id="IPR036162">
    <property type="entry name" value="Resolvase-like_N_sf"/>
</dbReference>
<organism evidence="4 5">
    <name type="scientific">Mastigocoleus testarum BC008</name>
    <dbReference type="NCBI Taxonomy" id="371196"/>
    <lineage>
        <taxon>Bacteria</taxon>
        <taxon>Bacillati</taxon>
        <taxon>Cyanobacteriota</taxon>
        <taxon>Cyanophyceae</taxon>
        <taxon>Nostocales</taxon>
        <taxon>Hapalosiphonaceae</taxon>
        <taxon>Mastigocoleus</taxon>
    </lineage>
</organism>
<proteinExistence type="inferred from homology"/>
<dbReference type="GO" id="GO:0000150">
    <property type="term" value="F:DNA strand exchange activity"/>
    <property type="evidence" value="ECO:0007669"/>
    <property type="project" value="InterPro"/>
</dbReference>
<evidence type="ECO:0000256" key="1">
    <source>
        <dbReference type="ARBA" id="ARBA00009913"/>
    </source>
</evidence>
<dbReference type="Pfam" id="PF00239">
    <property type="entry name" value="Resolvase"/>
    <property type="match status" value="1"/>
</dbReference>
<feature type="domain" description="Recombinase" evidence="3">
    <location>
        <begin position="170"/>
        <end position="270"/>
    </location>
</feature>